<keyword evidence="2" id="KW-1185">Reference proteome</keyword>
<reference evidence="2" key="1">
    <citation type="journal article" date="2019" name="Int. J. Syst. Evol. Microbiol.">
        <title>The Global Catalogue of Microorganisms (GCM) 10K type strain sequencing project: providing services to taxonomists for standard genome sequencing and annotation.</title>
        <authorList>
            <consortium name="The Broad Institute Genomics Platform"/>
            <consortium name="The Broad Institute Genome Sequencing Center for Infectious Disease"/>
            <person name="Wu L."/>
            <person name="Ma J."/>
        </authorList>
    </citation>
    <scope>NUCLEOTIDE SEQUENCE [LARGE SCALE GENOMIC DNA]</scope>
    <source>
        <strain evidence="2">KCTC 52141</strain>
    </source>
</reference>
<dbReference type="EMBL" id="JBHRTL010000006">
    <property type="protein sequence ID" value="MFC3155278.1"/>
    <property type="molecule type" value="Genomic_DNA"/>
</dbReference>
<evidence type="ECO:0000313" key="2">
    <source>
        <dbReference type="Proteomes" id="UP001595548"/>
    </source>
</evidence>
<protein>
    <submittedName>
        <fullName evidence="1">Uncharacterized protein</fullName>
    </submittedName>
</protein>
<comment type="caution">
    <text evidence="1">The sequence shown here is derived from an EMBL/GenBank/DDBJ whole genome shotgun (WGS) entry which is preliminary data.</text>
</comment>
<dbReference type="RefSeq" id="WP_382415906.1">
    <property type="nucleotide sequence ID" value="NZ_AP031500.1"/>
</dbReference>
<organism evidence="1 2">
    <name type="scientific">Gilvimarinus japonicus</name>
    <dbReference type="NCBI Taxonomy" id="1796469"/>
    <lineage>
        <taxon>Bacteria</taxon>
        <taxon>Pseudomonadati</taxon>
        <taxon>Pseudomonadota</taxon>
        <taxon>Gammaproteobacteria</taxon>
        <taxon>Cellvibrionales</taxon>
        <taxon>Cellvibrionaceae</taxon>
        <taxon>Gilvimarinus</taxon>
    </lineage>
</organism>
<accession>A0ABV7HRE3</accession>
<dbReference type="Proteomes" id="UP001595548">
    <property type="component" value="Unassembled WGS sequence"/>
</dbReference>
<name>A0ABV7HRE3_9GAMM</name>
<evidence type="ECO:0000313" key="1">
    <source>
        <dbReference type="EMBL" id="MFC3155278.1"/>
    </source>
</evidence>
<gene>
    <name evidence="1" type="ORF">ACFOEB_08700</name>
</gene>
<proteinExistence type="predicted"/>
<sequence>MERNHLATSANILMRANHAGLLTAELSDEISNSAEAFKTRSIELTAAMNQTFKDSTDGTPNATVTQHAMRVLIVKGWAK</sequence>